<feature type="signal peptide" evidence="1">
    <location>
        <begin position="1"/>
        <end position="32"/>
    </location>
</feature>
<keyword evidence="1" id="KW-0732">Signal</keyword>
<dbReference type="Proteomes" id="UP000186096">
    <property type="component" value="Unassembled WGS sequence"/>
</dbReference>
<feature type="non-terminal residue" evidence="2">
    <location>
        <position position="48"/>
    </location>
</feature>
<evidence type="ECO:0000256" key="1">
    <source>
        <dbReference type="SAM" id="SignalP"/>
    </source>
</evidence>
<dbReference type="EMBL" id="FTNI01000015">
    <property type="protein sequence ID" value="SIR79792.1"/>
    <property type="molecule type" value="Genomic_DNA"/>
</dbReference>
<gene>
    <name evidence="2" type="ORF">SAMN05421833_115212</name>
</gene>
<protein>
    <submittedName>
        <fullName evidence="2">Endoglucanase</fullName>
    </submittedName>
</protein>
<reference evidence="3" key="1">
    <citation type="submission" date="2017-01" db="EMBL/GenBank/DDBJ databases">
        <authorList>
            <person name="Varghese N."/>
            <person name="Submissions S."/>
        </authorList>
    </citation>
    <scope>NUCLEOTIDE SEQUENCE [LARGE SCALE GENOMIC DNA]</scope>
    <source>
        <strain evidence="3">ATCC 12950</strain>
    </source>
</reference>
<evidence type="ECO:0000313" key="2">
    <source>
        <dbReference type="EMBL" id="SIR79792.1"/>
    </source>
</evidence>
<name>A0A1N7DVB4_9ACTN</name>
<keyword evidence="3" id="KW-1185">Reference proteome</keyword>
<evidence type="ECO:0000313" key="3">
    <source>
        <dbReference type="Proteomes" id="UP000186096"/>
    </source>
</evidence>
<feature type="chain" id="PRO_5012817296" evidence="1">
    <location>
        <begin position="33"/>
        <end position="48"/>
    </location>
</feature>
<proteinExistence type="predicted"/>
<accession>A0A1N7DVB4</accession>
<sequence>MTSSTKTGAGVIGALAAVAALAGVATAPTAQAATGCAVTYTTNDWPGG</sequence>
<organism evidence="2 3">
    <name type="scientific">Microbispora rosea</name>
    <dbReference type="NCBI Taxonomy" id="58117"/>
    <lineage>
        <taxon>Bacteria</taxon>
        <taxon>Bacillati</taxon>
        <taxon>Actinomycetota</taxon>
        <taxon>Actinomycetes</taxon>
        <taxon>Streptosporangiales</taxon>
        <taxon>Streptosporangiaceae</taxon>
        <taxon>Microbispora</taxon>
    </lineage>
</organism>
<dbReference type="AlphaFoldDB" id="A0A1N7DVB4"/>